<dbReference type="EMBL" id="CAICTM010001384">
    <property type="protein sequence ID" value="CAB9523180.1"/>
    <property type="molecule type" value="Genomic_DNA"/>
</dbReference>
<dbReference type="AlphaFoldDB" id="A0A9N8HSH6"/>
<keyword evidence="2" id="KW-1185">Reference proteome</keyword>
<protein>
    <submittedName>
        <fullName evidence="1">Uncharacterized protein</fullName>
    </submittedName>
</protein>
<dbReference type="Proteomes" id="UP001153069">
    <property type="component" value="Unassembled WGS sequence"/>
</dbReference>
<gene>
    <name evidence="1" type="ORF">SEMRO_1386_G268311.1</name>
</gene>
<comment type="caution">
    <text evidence="1">The sequence shown here is derived from an EMBL/GenBank/DDBJ whole genome shotgun (WGS) entry which is preliminary data.</text>
</comment>
<proteinExistence type="predicted"/>
<evidence type="ECO:0000313" key="1">
    <source>
        <dbReference type="EMBL" id="CAB9523180.1"/>
    </source>
</evidence>
<sequence>MTDFSTLFDALNNPVPTTDWSITKGQPLEMALMAKAGVESIEICYEFYPEALTKRMFTNVVKHGAKPGVVGFLASKCPHLVDDQVLQNEADRGPGNDSDGTQYSNLFDAINNPLPSCDWKISSHQPLELFLMDKAELGTIKAFYEFFPQALTKRLFVNVIKCGAKPGVVGFLVTKRPDLADTSAFELAVMQGPGPSRPTDSEIYMMASANNPELLVPTGPNFWMPPIWSHILNWKYSPELTRSLFKMIVGTTKALRLRPNIFHDFTDFPWVVIDEHSTTKRSALDMDVVLSMTPMLNSHSIRFAGSGGNKWEPDAFLEFFSKILSKQDIDTIDLNFPNLSQEHQEEVLFYFTTDEFNQLLSTCKVKKLGLRIHCCPLLGTVNPPFLPSWNIVLVPWCLWSI</sequence>
<organism evidence="1 2">
    <name type="scientific">Seminavis robusta</name>
    <dbReference type="NCBI Taxonomy" id="568900"/>
    <lineage>
        <taxon>Eukaryota</taxon>
        <taxon>Sar</taxon>
        <taxon>Stramenopiles</taxon>
        <taxon>Ochrophyta</taxon>
        <taxon>Bacillariophyta</taxon>
        <taxon>Bacillariophyceae</taxon>
        <taxon>Bacillariophycidae</taxon>
        <taxon>Naviculales</taxon>
        <taxon>Naviculaceae</taxon>
        <taxon>Seminavis</taxon>
    </lineage>
</organism>
<name>A0A9N8HSH6_9STRA</name>
<accession>A0A9N8HSH6</accession>
<evidence type="ECO:0000313" key="2">
    <source>
        <dbReference type="Proteomes" id="UP001153069"/>
    </source>
</evidence>
<reference evidence="1" key="1">
    <citation type="submission" date="2020-06" db="EMBL/GenBank/DDBJ databases">
        <authorList>
            <consortium name="Plant Systems Biology data submission"/>
        </authorList>
    </citation>
    <scope>NUCLEOTIDE SEQUENCE</scope>
    <source>
        <strain evidence="1">D6</strain>
    </source>
</reference>